<feature type="domain" description="Thymidylate kinase-like" evidence="9">
    <location>
        <begin position="9"/>
        <end position="189"/>
    </location>
</feature>
<evidence type="ECO:0000256" key="4">
    <source>
        <dbReference type="ARBA" id="ARBA00022741"/>
    </source>
</evidence>
<evidence type="ECO:0000313" key="10">
    <source>
        <dbReference type="EMBL" id="QQG66883.1"/>
    </source>
</evidence>
<evidence type="ECO:0000256" key="7">
    <source>
        <dbReference type="ARBA" id="ARBA00048743"/>
    </source>
</evidence>
<reference evidence="10 11" key="1">
    <citation type="submission" date="2020-05" db="EMBL/GenBank/DDBJ databases">
        <title>Complete genome of Desulfobulbus oligotrophicus.</title>
        <authorList>
            <person name="Podar M."/>
        </authorList>
    </citation>
    <scope>NUCLEOTIDE SEQUENCE [LARGE SCALE GENOMIC DNA]</scope>
    <source>
        <strain evidence="10 11">Prop6</strain>
    </source>
</reference>
<name>A0A7T5VFC1_9BACT</name>
<dbReference type="EMBL" id="CP054140">
    <property type="protein sequence ID" value="QQG66883.1"/>
    <property type="molecule type" value="Genomic_DNA"/>
</dbReference>
<dbReference type="PROSITE" id="PS01331">
    <property type="entry name" value="THYMIDYLATE_KINASE"/>
    <property type="match status" value="1"/>
</dbReference>
<evidence type="ECO:0000256" key="6">
    <source>
        <dbReference type="ARBA" id="ARBA00022840"/>
    </source>
</evidence>
<evidence type="ECO:0000256" key="3">
    <source>
        <dbReference type="ARBA" id="ARBA00022727"/>
    </source>
</evidence>
<keyword evidence="11" id="KW-1185">Reference proteome</keyword>
<dbReference type="InterPro" id="IPR018094">
    <property type="entry name" value="Thymidylate_kinase"/>
</dbReference>
<evidence type="ECO:0000256" key="8">
    <source>
        <dbReference type="HAMAP-Rule" id="MF_00165"/>
    </source>
</evidence>
<proteinExistence type="inferred from homology"/>
<evidence type="ECO:0000313" key="11">
    <source>
        <dbReference type="Proteomes" id="UP000596092"/>
    </source>
</evidence>
<dbReference type="PANTHER" id="PTHR10344:SF4">
    <property type="entry name" value="UMP-CMP KINASE 2, MITOCHONDRIAL"/>
    <property type="match status" value="1"/>
</dbReference>
<dbReference type="KEGG" id="dog:HP555_13920"/>
<dbReference type="Proteomes" id="UP000596092">
    <property type="component" value="Chromosome"/>
</dbReference>
<evidence type="ECO:0000259" key="9">
    <source>
        <dbReference type="Pfam" id="PF02223"/>
    </source>
</evidence>
<keyword evidence="3 8" id="KW-0545">Nucleotide biosynthesis</keyword>
<dbReference type="EC" id="2.7.4.9" evidence="8"/>
<gene>
    <name evidence="8 10" type="primary">tmk</name>
    <name evidence="10" type="ORF">HP555_13920</name>
</gene>
<comment type="catalytic activity">
    <reaction evidence="7 8">
        <text>dTMP + ATP = dTDP + ADP</text>
        <dbReference type="Rhea" id="RHEA:13517"/>
        <dbReference type="ChEBI" id="CHEBI:30616"/>
        <dbReference type="ChEBI" id="CHEBI:58369"/>
        <dbReference type="ChEBI" id="CHEBI:63528"/>
        <dbReference type="ChEBI" id="CHEBI:456216"/>
        <dbReference type="EC" id="2.7.4.9"/>
    </reaction>
</comment>
<sequence length="206" mass="22782">MKTGVLIAFEGIDGTGKSTQLPLLAGFLRDRGYTVVETCEPTSGPYGQQIRALYGNRQQVSPDQELELFLQDRRQHVIECIQPALEQGAIVLTDRYYFSTAAYQGAAGCDPEQIFSRHDFAPEPDLVLLLTLTPEESLSRIRNLRGESPNDFEQQEQLEKVAALFASFSQSCIVRIPAALPIMEVQAAIRNVVQQLLACKECSCSG</sequence>
<dbReference type="InterPro" id="IPR018095">
    <property type="entry name" value="Thymidylate_kin_CS"/>
</dbReference>
<dbReference type="GO" id="GO:0005829">
    <property type="term" value="C:cytosol"/>
    <property type="evidence" value="ECO:0007669"/>
    <property type="project" value="TreeGrafter"/>
</dbReference>
<dbReference type="Gene3D" id="3.40.50.300">
    <property type="entry name" value="P-loop containing nucleotide triphosphate hydrolases"/>
    <property type="match status" value="1"/>
</dbReference>
<dbReference type="InterPro" id="IPR027417">
    <property type="entry name" value="P-loop_NTPase"/>
</dbReference>
<accession>A0A7T5VFC1</accession>
<dbReference type="PANTHER" id="PTHR10344">
    <property type="entry name" value="THYMIDYLATE KINASE"/>
    <property type="match status" value="1"/>
</dbReference>
<dbReference type="InterPro" id="IPR039430">
    <property type="entry name" value="Thymidylate_kin-like_dom"/>
</dbReference>
<dbReference type="GO" id="GO:0004798">
    <property type="term" value="F:dTMP kinase activity"/>
    <property type="evidence" value="ECO:0007669"/>
    <property type="project" value="UniProtKB-UniRule"/>
</dbReference>
<evidence type="ECO:0000256" key="2">
    <source>
        <dbReference type="ARBA" id="ARBA00022679"/>
    </source>
</evidence>
<dbReference type="GO" id="GO:0005524">
    <property type="term" value="F:ATP binding"/>
    <property type="evidence" value="ECO:0007669"/>
    <property type="project" value="UniProtKB-UniRule"/>
</dbReference>
<keyword evidence="4 8" id="KW-0547">Nucleotide-binding</keyword>
<dbReference type="GO" id="GO:0006233">
    <property type="term" value="P:dTDP biosynthetic process"/>
    <property type="evidence" value="ECO:0007669"/>
    <property type="project" value="InterPro"/>
</dbReference>
<comment type="function">
    <text evidence="8">Phosphorylation of dTMP to form dTDP in both de novo and salvage pathways of dTTP synthesis.</text>
</comment>
<dbReference type="HAMAP" id="MF_00165">
    <property type="entry name" value="Thymidylate_kinase"/>
    <property type="match status" value="1"/>
</dbReference>
<evidence type="ECO:0000256" key="1">
    <source>
        <dbReference type="ARBA" id="ARBA00009776"/>
    </source>
</evidence>
<dbReference type="CDD" id="cd01672">
    <property type="entry name" value="TMPK"/>
    <property type="match status" value="1"/>
</dbReference>
<dbReference type="RefSeq" id="WP_199263171.1">
    <property type="nucleotide sequence ID" value="NZ_CP054140.1"/>
</dbReference>
<organism evidence="10 11">
    <name type="scientific">Desulfobulbus oligotrophicus</name>
    <dbReference type="NCBI Taxonomy" id="1909699"/>
    <lineage>
        <taxon>Bacteria</taxon>
        <taxon>Pseudomonadati</taxon>
        <taxon>Thermodesulfobacteriota</taxon>
        <taxon>Desulfobulbia</taxon>
        <taxon>Desulfobulbales</taxon>
        <taxon>Desulfobulbaceae</taxon>
        <taxon>Desulfobulbus</taxon>
    </lineage>
</organism>
<keyword evidence="5 8" id="KW-0418">Kinase</keyword>
<keyword evidence="6 8" id="KW-0067">ATP-binding</keyword>
<comment type="similarity">
    <text evidence="1 8">Belongs to the thymidylate kinase family.</text>
</comment>
<evidence type="ECO:0000256" key="5">
    <source>
        <dbReference type="ARBA" id="ARBA00022777"/>
    </source>
</evidence>
<dbReference type="Pfam" id="PF02223">
    <property type="entry name" value="Thymidylate_kin"/>
    <property type="match status" value="1"/>
</dbReference>
<dbReference type="SUPFAM" id="SSF52540">
    <property type="entry name" value="P-loop containing nucleoside triphosphate hydrolases"/>
    <property type="match status" value="1"/>
</dbReference>
<keyword evidence="2 8" id="KW-0808">Transferase</keyword>
<feature type="binding site" evidence="8">
    <location>
        <begin position="11"/>
        <end position="18"/>
    </location>
    <ligand>
        <name>ATP</name>
        <dbReference type="ChEBI" id="CHEBI:30616"/>
    </ligand>
</feature>
<dbReference type="GO" id="GO:0006227">
    <property type="term" value="P:dUDP biosynthetic process"/>
    <property type="evidence" value="ECO:0007669"/>
    <property type="project" value="TreeGrafter"/>
</dbReference>
<dbReference type="NCBIfam" id="TIGR00041">
    <property type="entry name" value="DTMP_kinase"/>
    <property type="match status" value="1"/>
</dbReference>
<dbReference type="GO" id="GO:0006235">
    <property type="term" value="P:dTTP biosynthetic process"/>
    <property type="evidence" value="ECO:0007669"/>
    <property type="project" value="UniProtKB-UniRule"/>
</dbReference>
<protein>
    <recommendedName>
        <fullName evidence="8">Thymidylate kinase</fullName>
        <ecNumber evidence="8">2.7.4.9</ecNumber>
    </recommendedName>
    <alternativeName>
        <fullName evidence="8">dTMP kinase</fullName>
    </alternativeName>
</protein>
<dbReference type="AlphaFoldDB" id="A0A7T5VFC1"/>